<dbReference type="RefSeq" id="WP_147210256.1">
    <property type="nucleotide sequence ID" value="NZ_BJYM01000007.1"/>
</dbReference>
<dbReference type="AlphaFoldDB" id="A0A511ZIJ7"/>
<gene>
    <name evidence="1" type="ORF">OSO01_20080</name>
</gene>
<accession>A0A511ZIJ7</accession>
<reference evidence="1 2" key="1">
    <citation type="submission" date="2019-07" db="EMBL/GenBank/DDBJ databases">
        <title>Whole genome shotgun sequence of Oceanobacillus sojae NBRC 105379.</title>
        <authorList>
            <person name="Hosoyama A."/>
            <person name="Uohara A."/>
            <person name="Ohji S."/>
            <person name="Ichikawa N."/>
        </authorList>
    </citation>
    <scope>NUCLEOTIDE SEQUENCE [LARGE SCALE GENOMIC DNA]</scope>
    <source>
        <strain evidence="1 2">NBRC 105379</strain>
    </source>
</reference>
<evidence type="ECO:0000313" key="2">
    <source>
        <dbReference type="Proteomes" id="UP000321558"/>
    </source>
</evidence>
<dbReference type="EMBL" id="BJYM01000007">
    <property type="protein sequence ID" value="GEN87269.1"/>
    <property type="molecule type" value="Genomic_DNA"/>
</dbReference>
<organism evidence="1 2">
    <name type="scientific">Oceanobacillus sojae</name>
    <dbReference type="NCBI Taxonomy" id="582851"/>
    <lineage>
        <taxon>Bacteria</taxon>
        <taxon>Bacillati</taxon>
        <taxon>Bacillota</taxon>
        <taxon>Bacilli</taxon>
        <taxon>Bacillales</taxon>
        <taxon>Bacillaceae</taxon>
        <taxon>Oceanobacillus</taxon>
    </lineage>
</organism>
<dbReference type="Proteomes" id="UP000321558">
    <property type="component" value="Unassembled WGS sequence"/>
</dbReference>
<sequence length="132" mass="15275">MDEFAITRFTPEMFGYTDRGILKWQGMILADQKDALKKIDNEISVIEGKEEMSEVEISQVLHRAYVTNSPVSIQANIIRNGSFYRDVICKVAGYGGNKIHLHLKDERTTSCSIEEIRNVEMMDPLDWYDKRK</sequence>
<evidence type="ECO:0000313" key="1">
    <source>
        <dbReference type="EMBL" id="GEN87269.1"/>
    </source>
</evidence>
<protein>
    <submittedName>
        <fullName evidence="1">Uncharacterized protein</fullName>
    </submittedName>
</protein>
<name>A0A511ZIJ7_9BACI</name>
<keyword evidence="2" id="KW-1185">Reference proteome</keyword>
<dbReference type="OrthoDB" id="1644322at2"/>
<comment type="caution">
    <text evidence="1">The sequence shown here is derived from an EMBL/GenBank/DDBJ whole genome shotgun (WGS) entry which is preliminary data.</text>
</comment>
<proteinExistence type="predicted"/>